<organism evidence="4 5">
    <name type="scientific">Mariniblastus fucicola</name>
    <dbReference type="NCBI Taxonomy" id="980251"/>
    <lineage>
        <taxon>Bacteria</taxon>
        <taxon>Pseudomonadati</taxon>
        <taxon>Planctomycetota</taxon>
        <taxon>Planctomycetia</taxon>
        <taxon>Pirellulales</taxon>
        <taxon>Pirellulaceae</taxon>
        <taxon>Mariniblastus</taxon>
    </lineage>
</organism>
<dbReference type="KEGG" id="mff:MFFC18_13340"/>
<proteinExistence type="inferred from homology"/>
<evidence type="ECO:0000313" key="5">
    <source>
        <dbReference type="Proteomes" id="UP000322214"/>
    </source>
</evidence>
<sequence>MPVASATDRRLAPRRSHLRNATERRLAPCRSRAVVWPEPAGLASMAWWLWCKTCFMANPEIHFVISAPRSGSTWLTTALNQHPEIFATEHRLFGDFCEVWQNNDGTTSPRITFDKYAQAFSVHYFYDALGMKRGEFLNAFEKSFANFLVGFATRRTDKKFVIDKITPYPGTAKLVVEKIRRLFPDSKIIQLVRDGRDVLTSGTYDWLLKDAAGSDRYRYHVDQEEGFELKRFFDDAVIEKWASNWCETIDAFREQKADAQVRYESMKDDLPKEIARIVAAIGADPSGVAAASGKVSFEQMTGRKEGDDSQPTAKARKGIVGDWRNHFTVADGELFDSICGTQLVGLGYEADRSWVNGLPVVLK</sequence>
<dbReference type="AlphaFoldDB" id="A0A5B9P501"/>
<evidence type="ECO:0000256" key="2">
    <source>
        <dbReference type="ARBA" id="ARBA00022679"/>
    </source>
</evidence>
<comment type="similarity">
    <text evidence="1">Belongs to the sulfotransferase 1 family.</text>
</comment>
<dbReference type="Proteomes" id="UP000322214">
    <property type="component" value="Chromosome"/>
</dbReference>
<keyword evidence="5" id="KW-1185">Reference proteome</keyword>
<evidence type="ECO:0000259" key="3">
    <source>
        <dbReference type="Pfam" id="PF00685"/>
    </source>
</evidence>
<dbReference type="STRING" id="980251.GCA_001642875_01541"/>
<dbReference type="EMBL" id="CP042912">
    <property type="protein sequence ID" value="QEG21478.1"/>
    <property type="molecule type" value="Genomic_DNA"/>
</dbReference>
<evidence type="ECO:0000313" key="4">
    <source>
        <dbReference type="EMBL" id="QEG21478.1"/>
    </source>
</evidence>
<dbReference type="InterPro" id="IPR027417">
    <property type="entry name" value="P-loop_NTPase"/>
</dbReference>
<dbReference type="PANTHER" id="PTHR11783">
    <property type="entry name" value="SULFOTRANSFERASE SULT"/>
    <property type="match status" value="1"/>
</dbReference>
<feature type="domain" description="Sulfotransferase" evidence="3">
    <location>
        <begin position="63"/>
        <end position="345"/>
    </location>
</feature>
<dbReference type="Pfam" id="PF00685">
    <property type="entry name" value="Sulfotransfer_1"/>
    <property type="match status" value="1"/>
</dbReference>
<dbReference type="OrthoDB" id="9804504at2"/>
<dbReference type="GO" id="GO:0008146">
    <property type="term" value="F:sulfotransferase activity"/>
    <property type="evidence" value="ECO:0007669"/>
    <property type="project" value="InterPro"/>
</dbReference>
<name>A0A5B9P501_9BACT</name>
<dbReference type="InterPro" id="IPR000863">
    <property type="entry name" value="Sulfotransferase_dom"/>
</dbReference>
<gene>
    <name evidence="4" type="ORF">MFFC18_13340</name>
</gene>
<reference evidence="4 5" key="1">
    <citation type="submission" date="2019-08" db="EMBL/GenBank/DDBJ databases">
        <title>Deep-cultivation of Planctomycetes and their phenomic and genomic characterization uncovers novel biology.</title>
        <authorList>
            <person name="Wiegand S."/>
            <person name="Jogler M."/>
            <person name="Boedeker C."/>
            <person name="Pinto D."/>
            <person name="Vollmers J."/>
            <person name="Rivas-Marin E."/>
            <person name="Kohn T."/>
            <person name="Peeters S.H."/>
            <person name="Heuer A."/>
            <person name="Rast P."/>
            <person name="Oberbeckmann S."/>
            <person name="Bunk B."/>
            <person name="Jeske O."/>
            <person name="Meyerdierks A."/>
            <person name="Storesund J.E."/>
            <person name="Kallscheuer N."/>
            <person name="Luecker S."/>
            <person name="Lage O.M."/>
            <person name="Pohl T."/>
            <person name="Merkel B.J."/>
            <person name="Hornburger P."/>
            <person name="Mueller R.-W."/>
            <person name="Bruemmer F."/>
            <person name="Labrenz M."/>
            <person name="Spormann A.M."/>
            <person name="Op den Camp H."/>
            <person name="Overmann J."/>
            <person name="Amann R."/>
            <person name="Jetten M.S.M."/>
            <person name="Mascher T."/>
            <person name="Medema M.H."/>
            <person name="Devos D.P."/>
            <person name="Kaster A.-K."/>
            <person name="Ovreas L."/>
            <person name="Rohde M."/>
            <person name="Galperin M.Y."/>
            <person name="Jogler C."/>
        </authorList>
    </citation>
    <scope>NUCLEOTIDE SEQUENCE [LARGE SCALE GENOMIC DNA]</scope>
    <source>
        <strain evidence="4 5">FC18</strain>
    </source>
</reference>
<dbReference type="Gene3D" id="3.40.50.300">
    <property type="entry name" value="P-loop containing nucleotide triphosphate hydrolases"/>
    <property type="match status" value="1"/>
</dbReference>
<keyword evidence="2 4" id="KW-0808">Transferase</keyword>
<evidence type="ECO:0000256" key="1">
    <source>
        <dbReference type="ARBA" id="ARBA00005771"/>
    </source>
</evidence>
<accession>A0A5B9P501</accession>
<protein>
    <submittedName>
        <fullName evidence="4">Sulfotransferase domain protein</fullName>
    </submittedName>
</protein>
<dbReference type="SUPFAM" id="SSF52540">
    <property type="entry name" value="P-loop containing nucleoside triphosphate hydrolases"/>
    <property type="match status" value="1"/>
</dbReference>